<proteinExistence type="predicted"/>
<dbReference type="RefSeq" id="WP_153537117.1">
    <property type="nucleotide sequence ID" value="NZ_WEGH01000003.1"/>
</dbReference>
<dbReference type="Proteomes" id="UP000487268">
    <property type="component" value="Unassembled WGS sequence"/>
</dbReference>
<dbReference type="AlphaFoldDB" id="A0A7K0C1R6"/>
<keyword evidence="2" id="KW-1185">Reference proteome</keyword>
<accession>A0A7K0C1R6</accession>
<evidence type="ECO:0000313" key="2">
    <source>
        <dbReference type="Proteomes" id="UP000487268"/>
    </source>
</evidence>
<dbReference type="EMBL" id="WEGH01000003">
    <property type="protein sequence ID" value="MQY07369.1"/>
    <property type="molecule type" value="Genomic_DNA"/>
</dbReference>
<protein>
    <submittedName>
        <fullName evidence="1">Uncharacterized protein</fullName>
    </submittedName>
</protein>
<dbReference type="OrthoDB" id="5197212at2"/>
<evidence type="ECO:0000313" key="1">
    <source>
        <dbReference type="EMBL" id="MQY07369.1"/>
    </source>
</evidence>
<organism evidence="1 2">
    <name type="scientific">Actinomadura macrotermitis</name>
    <dbReference type="NCBI Taxonomy" id="2585200"/>
    <lineage>
        <taxon>Bacteria</taxon>
        <taxon>Bacillati</taxon>
        <taxon>Actinomycetota</taxon>
        <taxon>Actinomycetes</taxon>
        <taxon>Streptosporangiales</taxon>
        <taxon>Thermomonosporaceae</taxon>
        <taxon>Actinomadura</taxon>
    </lineage>
</organism>
<gene>
    <name evidence="1" type="ORF">ACRB68_54690</name>
</gene>
<name>A0A7K0C1R6_9ACTN</name>
<comment type="caution">
    <text evidence="1">The sequence shown here is derived from an EMBL/GenBank/DDBJ whole genome shotgun (WGS) entry which is preliminary data.</text>
</comment>
<sequence>MRFLIVLAMLAVLAVVVVLVVYAVRGRPAAARWETHTVSAGGVTTVAVRQLTGERETGRQTIAEIPDDDADWEARYHEAMAQARSRVAALESQRD</sequence>
<reference evidence="1 2" key="1">
    <citation type="submission" date="2019-10" db="EMBL/GenBank/DDBJ databases">
        <title>Actinomadura rubteroloni sp. nov. and Actinomadura macrotermitis sp. nov., isolated from the gut of fungus growing-termite Macrotermes natalensis.</title>
        <authorList>
            <person name="Benndorf R."/>
            <person name="Martin K."/>
            <person name="Kuefner M."/>
            <person name="De Beer W."/>
            <person name="Kaster A.-K."/>
            <person name="Vollmers J."/>
            <person name="Poulsen M."/>
            <person name="Beemelmanns C."/>
        </authorList>
    </citation>
    <scope>NUCLEOTIDE SEQUENCE [LARGE SCALE GENOMIC DNA]</scope>
    <source>
        <strain evidence="1 2">RB68</strain>
    </source>
</reference>